<evidence type="ECO:0000313" key="3">
    <source>
        <dbReference type="Proteomes" id="UP000050398"/>
    </source>
</evidence>
<dbReference type="PANTHER" id="PTHR40061:SF1">
    <property type="entry name" value="SPORULATION PROTEIN YLMC-RELATED"/>
    <property type="match status" value="1"/>
</dbReference>
<dbReference type="RefSeq" id="WP_060669862.1">
    <property type="nucleotide sequence ID" value="NZ_JBCNGU010000027.1"/>
</dbReference>
<gene>
    <name evidence="2" type="ORF">AM506_00805</name>
</gene>
<dbReference type="SUPFAM" id="SSF50346">
    <property type="entry name" value="PRC-barrel domain"/>
    <property type="match status" value="1"/>
</dbReference>
<dbReference type="InterPro" id="IPR011033">
    <property type="entry name" value="PRC_barrel-like_sf"/>
</dbReference>
<dbReference type="OrthoDB" id="6024937at2"/>
<dbReference type="InterPro" id="IPR014238">
    <property type="entry name" value="Spore_YlmC/YmxH"/>
</dbReference>
<sequence>MVRISEFQVKDVVSISDGRKLGNIGDIEINLDTGRIEAIVIGSGGKILGFFGKEEDIVIPWSSIVKIGEDVILVRYKDNHYIQGQLQEPKQSPDT</sequence>
<dbReference type="EMBL" id="LIXZ01000001">
    <property type="protein sequence ID" value="KPL61206.1"/>
    <property type="molecule type" value="Genomic_DNA"/>
</dbReference>
<reference evidence="2 3" key="1">
    <citation type="submission" date="2015-08" db="EMBL/GenBank/DDBJ databases">
        <title>Draft Genome Sequence of Bacillus vietnamensis UCD-SED5.</title>
        <authorList>
            <person name="Lee R.D."/>
            <person name="Jospin G."/>
            <person name="Lang J.M."/>
            <person name="Coil D.A."/>
            <person name="Eisen J.A."/>
        </authorList>
    </citation>
    <scope>NUCLEOTIDE SEQUENCE [LARGE SCALE GENOMIC DNA]</scope>
    <source>
        <strain evidence="2 3">UCD-SED5</strain>
    </source>
</reference>
<organism evidence="2 3">
    <name type="scientific">Rossellomorea vietnamensis</name>
    <dbReference type="NCBI Taxonomy" id="218284"/>
    <lineage>
        <taxon>Bacteria</taxon>
        <taxon>Bacillati</taxon>
        <taxon>Bacillota</taxon>
        <taxon>Bacilli</taxon>
        <taxon>Bacillales</taxon>
        <taxon>Bacillaceae</taxon>
        <taxon>Rossellomorea</taxon>
    </lineage>
</organism>
<dbReference type="InterPro" id="IPR027275">
    <property type="entry name" value="PRC-brl_dom"/>
</dbReference>
<dbReference type="AlphaFoldDB" id="A0A0P6W694"/>
<accession>A0A0P6W694</accession>
<dbReference type="PATRIC" id="fig|218284.4.peg.166"/>
<proteinExistence type="predicted"/>
<dbReference type="eggNOG" id="COG1873">
    <property type="taxonomic scope" value="Bacteria"/>
</dbReference>
<protein>
    <recommendedName>
        <fullName evidence="1">PRC-barrel domain-containing protein</fullName>
    </recommendedName>
</protein>
<dbReference type="Gene3D" id="2.30.30.240">
    <property type="entry name" value="PRC-barrel domain"/>
    <property type="match status" value="1"/>
</dbReference>
<name>A0A0P6W694_9BACI</name>
<dbReference type="Proteomes" id="UP000050398">
    <property type="component" value="Unassembled WGS sequence"/>
</dbReference>
<dbReference type="PANTHER" id="PTHR40061">
    <property type="entry name" value="SPORULATION PROTEIN YLMC-RELATED"/>
    <property type="match status" value="1"/>
</dbReference>
<dbReference type="NCBIfam" id="TIGR02888">
    <property type="entry name" value="spore_YlmC_YmxH"/>
    <property type="match status" value="1"/>
</dbReference>
<comment type="caution">
    <text evidence="2">The sequence shown here is derived from an EMBL/GenBank/DDBJ whole genome shotgun (WGS) entry which is preliminary data.</text>
</comment>
<evidence type="ECO:0000313" key="2">
    <source>
        <dbReference type="EMBL" id="KPL61206.1"/>
    </source>
</evidence>
<feature type="domain" description="PRC-barrel" evidence="1">
    <location>
        <begin position="2"/>
        <end position="76"/>
    </location>
</feature>
<dbReference type="Pfam" id="PF05239">
    <property type="entry name" value="PRC"/>
    <property type="match status" value="1"/>
</dbReference>
<evidence type="ECO:0000259" key="1">
    <source>
        <dbReference type="Pfam" id="PF05239"/>
    </source>
</evidence>